<feature type="signal peptide" evidence="1">
    <location>
        <begin position="1"/>
        <end position="22"/>
    </location>
</feature>
<evidence type="ECO:0000313" key="2">
    <source>
        <dbReference type="EMBL" id="MDP1025769.1"/>
    </source>
</evidence>
<evidence type="ECO:0000256" key="1">
    <source>
        <dbReference type="SAM" id="SignalP"/>
    </source>
</evidence>
<protein>
    <recommendedName>
        <fullName evidence="4">UrcA family protein</fullName>
    </recommendedName>
</protein>
<evidence type="ECO:0000313" key="3">
    <source>
        <dbReference type="Proteomes" id="UP001230685"/>
    </source>
</evidence>
<feature type="chain" id="PRO_5045998846" description="UrcA family protein" evidence="1">
    <location>
        <begin position="23"/>
        <end position="90"/>
    </location>
</feature>
<proteinExistence type="predicted"/>
<keyword evidence="1" id="KW-0732">Signal</keyword>
<organism evidence="2 3">
    <name type="scientific">Sphingomonas aurea</name>
    <dbReference type="NCBI Taxonomy" id="3063994"/>
    <lineage>
        <taxon>Bacteria</taxon>
        <taxon>Pseudomonadati</taxon>
        <taxon>Pseudomonadota</taxon>
        <taxon>Alphaproteobacteria</taxon>
        <taxon>Sphingomonadales</taxon>
        <taxon>Sphingomonadaceae</taxon>
        <taxon>Sphingomonas</taxon>
    </lineage>
</organism>
<sequence length="90" mass="9662">MTAKTIILGSFVAMMLTTAATAAPVETAAATVDAGLNKSTVATARADSPDQRYCIVQEPATGSHVRRRTCDTLSAWQEQGVDPRLMPRRR</sequence>
<accession>A0ABT9EFM8</accession>
<comment type="caution">
    <text evidence="2">The sequence shown here is derived from an EMBL/GenBank/DDBJ whole genome shotgun (WGS) entry which is preliminary data.</text>
</comment>
<name>A0ABT9EFM8_9SPHN</name>
<reference evidence="2 3" key="1">
    <citation type="submission" date="2023-07" db="EMBL/GenBank/DDBJ databases">
        <authorList>
            <person name="Kim M.K."/>
        </authorList>
    </citation>
    <scope>NUCLEOTIDE SEQUENCE [LARGE SCALE GENOMIC DNA]</scope>
    <source>
        <strain evidence="2 3">KR1UV-12</strain>
    </source>
</reference>
<dbReference type="EMBL" id="JAUUDS010000001">
    <property type="protein sequence ID" value="MDP1025769.1"/>
    <property type="molecule type" value="Genomic_DNA"/>
</dbReference>
<keyword evidence="3" id="KW-1185">Reference proteome</keyword>
<evidence type="ECO:0008006" key="4">
    <source>
        <dbReference type="Google" id="ProtNLM"/>
    </source>
</evidence>
<dbReference type="RefSeq" id="WP_305171356.1">
    <property type="nucleotide sequence ID" value="NZ_JAUUDS010000001.1"/>
</dbReference>
<dbReference type="Proteomes" id="UP001230685">
    <property type="component" value="Unassembled WGS sequence"/>
</dbReference>
<gene>
    <name evidence="2" type="ORF">Q5H91_00945</name>
</gene>